<protein>
    <submittedName>
        <fullName evidence="2">Pilus assembly protein PilP</fullName>
    </submittedName>
</protein>
<dbReference type="PIRSF" id="PIRSF016481">
    <property type="entry name" value="Pilus_assembly_PilP"/>
    <property type="match status" value="1"/>
</dbReference>
<dbReference type="KEGG" id="rhg:EXZ61_17340"/>
<evidence type="ECO:0000313" key="3">
    <source>
        <dbReference type="Proteomes" id="UP000317365"/>
    </source>
</evidence>
<dbReference type="PROSITE" id="PS51257">
    <property type="entry name" value="PROKAR_LIPOPROTEIN"/>
    <property type="match status" value="1"/>
</dbReference>
<accession>A0A515ETA0</accession>
<dbReference type="Gene3D" id="2.30.30.830">
    <property type="match status" value="1"/>
</dbReference>
<dbReference type="AlphaFoldDB" id="A0A515ETA0"/>
<proteinExistence type="predicted"/>
<dbReference type="EMBL" id="CP036282">
    <property type="protein sequence ID" value="QDL55793.1"/>
    <property type="molecule type" value="Genomic_DNA"/>
</dbReference>
<dbReference type="Pfam" id="PF04351">
    <property type="entry name" value="PilP"/>
    <property type="match status" value="1"/>
</dbReference>
<dbReference type="Proteomes" id="UP000317365">
    <property type="component" value="Chromosome"/>
</dbReference>
<name>A0A515ETA0_9BURK</name>
<evidence type="ECO:0000256" key="1">
    <source>
        <dbReference type="SAM" id="SignalP"/>
    </source>
</evidence>
<keyword evidence="1" id="KW-0732">Signal</keyword>
<evidence type="ECO:0000313" key="2">
    <source>
        <dbReference type="EMBL" id="QDL55793.1"/>
    </source>
</evidence>
<dbReference type="InterPro" id="IPR007446">
    <property type="entry name" value="PilP"/>
</dbReference>
<feature type="signal peptide" evidence="1">
    <location>
        <begin position="1"/>
        <end position="19"/>
    </location>
</feature>
<feature type="chain" id="PRO_5022082996" evidence="1">
    <location>
        <begin position="20"/>
        <end position="178"/>
    </location>
</feature>
<organism evidence="2 3">
    <name type="scientific">Rhodoferax aquaticus</name>
    <dbReference type="NCBI Taxonomy" id="2527691"/>
    <lineage>
        <taxon>Bacteria</taxon>
        <taxon>Pseudomonadati</taxon>
        <taxon>Pseudomonadota</taxon>
        <taxon>Betaproteobacteria</taxon>
        <taxon>Burkholderiales</taxon>
        <taxon>Comamonadaceae</taxon>
        <taxon>Rhodoferax</taxon>
    </lineage>
</organism>
<gene>
    <name evidence="2" type="ORF">EXZ61_17340</name>
</gene>
<reference evidence="3" key="2">
    <citation type="journal article" date="2020" name="Int. J. Syst. Evol. Microbiol.">
        <title>Genomic insights into a novel species Rhodoferax aquaticus sp. nov., isolated from freshwater.</title>
        <authorList>
            <person name="Li T."/>
            <person name="Zhuo Y."/>
            <person name="Jin C.Z."/>
            <person name="Wu X."/>
            <person name="Ko S.R."/>
            <person name="Jin F.J."/>
            <person name="Ahn C.Y."/>
            <person name="Oh H.M."/>
            <person name="Lee H.G."/>
            <person name="Jin L."/>
        </authorList>
    </citation>
    <scope>NUCLEOTIDE SEQUENCE [LARGE SCALE GENOMIC DNA]</scope>
    <source>
        <strain evidence="3">Gr-4</strain>
    </source>
</reference>
<dbReference type="RefSeq" id="WP_142812945.1">
    <property type="nucleotide sequence ID" value="NZ_CP036282.1"/>
</dbReference>
<keyword evidence="3" id="KW-1185">Reference proteome</keyword>
<sequence>MVRLSFVLLLILLLSACGAAQEDEIRQWMVDEKNQARPKVKPLPAPKQFVPEAYTNSASTEPFSSQKLTQALKKESAQVAANGALVAPELARRKEPLEGFPLDSMSLVGSIFRASQPIALVKVDQLLYQVKVGNYLGQNFGKVTKINETEVTLREIVQDAVGEWTERIATLQLKEGSK</sequence>
<reference evidence="3" key="1">
    <citation type="submission" date="2019-02" db="EMBL/GenBank/DDBJ databases">
        <title>Complete genome sequence of Rhodoferax sp. Gr-4.</title>
        <authorList>
            <person name="Jin L."/>
        </authorList>
    </citation>
    <scope>NUCLEOTIDE SEQUENCE [LARGE SCALE GENOMIC DNA]</scope>
    <source>
        <strain evidence="3">Gr-4</strain>
    </source>
</reference>